<evidence type="ECO:0000313" key="1">
    <source>
        <dbReference type="EMBL" id="JAE27547.1"/>
    </source>
</evidence>
<proteinExistence type="predicted"/>
<protein>
    <submittedName>
        <fullName evidence="1">Uncharacterized protein</fullName>
    </submittedName>
</protein>
<organism evidence="1">
    <name type="scientific">Arundo donax</name>
    <name type="common">Giant reed</name>
    <name type="synonym">Donax arundinaceus</name>
    <dbReference type="NCBI Taxonomy" id="35708"/>
    <lineage>
        <taxon>Eukaryota</taxon>
        <taxon>Viridiplantae</taxon>
        <taxon>Streptophyta</taxon>
        <taxon>Embryophyta</taxon>
        <taxon>Tracheophyta</taxon>
        <taxon>Spermatophyta</taxon>
        <taxon>Magnoliopsida</taxon>
        <taxon>Liliopsida</taxon>
        <taxon>Poales</taxon>
        <taxon>Poaceae</taxon>
        <taxon>PACMAD clade</taxon>
        <taxon>Arundinoideae</taxon>
        <taxon>Arundineae</taxon>
        <taxon>Arundo</taxon>
    </lineage>
</organism>
<name>A0A0A9GSP7_ARUDO</name>
<accession>A0A0A9GSP7</accession>
<dbReference type="AlphaFoldDB" id="A0A0A9GSP7"/>
<reference evidence="1" key="1">
    <citation type="submission" date="2014-09" db="EMBL/GenBank/DDBJ databases">
        <authorList>
            <person name="Magalhaes I.L.F."/>
            <person name="Oliveira U."/>
            <person name="Santos F.R."/>
            <person name="Vidigal T.H.D.A."/>
            <person name="Brescovit A.D."/>
            <person name="Santos A.J."/>
        </authorList>
    </citation>
    <scope>NUCLEOTIDE SEQUENCE</scope>
    <source>
        <tissue evidence="1">Shoot tissue taken approximately 20 cm above the soil surface</tissue>
    </source>
</reference>
<sequence>MIKHKIQLTRYYRSMSINKFWSARM</sequence>
<reference evidence="1" key="2">
    <citation type="journal article" date="2015" name="Data Brief">
        <title>Shoot transcriptome of the giant reed, Arundo donax.</title>
        <authorList>
            <person name="Barrero R.A."/>
            <person name="Guerrero F.D."/>
            <person name="Moolhuijzen P."/>
            <person name="Goolsby J.A."/>
            <person name="Tidwell J."/>
            <person name="Bellgard S.E."/>
            <person name="Bellgard M.I."/>
        </authorList>
    </citation>
    <scope>NUCLEOTIDE SEQUENCE</scope>
    <source>
        <tissue evidence="1">Shoot tissue taken approximately 20 cm above the soil surface</tissue>
    </source>
</reference>
<dbReference type="EMBL" id="GBRH01170349">
    <property type="protein sequence ID" value="JAE27547.1"/>
    <property type="molecule type" value="Transcribed_RNA"/>
</dbReference>